<evidence type="ECO:0000256" key="1">
    <source>
        <dbReference type="SAM" id="MobiDB-lite"/>
    </source>
</evidence>
<reference evidence="2 3" key="1">
    <citation type="submission" date="2018-04" db="EMBL/GenBank/DDBJ databases">
        <authorList>
            <person name="Vogel A."/>
        </authorList>
    </citation>
    <scope>NUCLEOTIDE SEQUENCE [LARGE SCALE GENOMIC DNA]</scope>
</reference>
<evidence type="ECO:0000313" key="2">
    <source>
        <dbReference type="EMBL" id="VFQ98642.1"/>
    </source>
</evidence>
<dbReference type="AlphaFoldDB" id="A0A484NBQ6"/>
<feature type="compositionally biased region" description="Basic and acidic residues" evidence="1">
    <location>
        <begin position="53"/>
        <end position="83"/>
    </location>
</feature>
<accession>A0A484NBQ6</accession>
<sequence>MLSSADCLFFRRHFTQKGLPDIFLEKTLTYVIGTEKSGSGEVRIRRSPTSEESGFREIRIPRGPNSEKSKLEKSKSFDDRIPF</sequence>
<keyword evidence="3" id="KW-1185">Reference proteome</keyword>
<name>A0A484NBQ6_9ASTE</name>
<gene>
    <name evidence="2" type="ORF">CCAM_LOCUS40418</name>
</gene>
<proteinExistence type="predicted"/>
<protein>
    <submittedName>
        <fullName evidence="2">Uncharacterized protein</fullName>
    </submittedName>
</protein>
<organism evidence="2 3">
    <name type="scientific">Cuscuta campestris</name>
    <dbReference type="NCBI Taxonomy" id="132261"/>
    <lineage>
        <taxon>Eukaryota</taxon>
        <taxon>Viridiplantae</taxon>
        <taxon>Streptophyta</taxon>
        <taxon>Embryophyta</taxon>
        <taxon>Tracheophyta</taxon>
        <taxon>Spermatophyta</taxon>
        <taxon>Magnoliopsida</taxon>
        <taxon>eudicotyledons</taxon>
        <taxon>Gunneridae</taxon>
        <taxon>Pentapetalae</taxon>
        <taxon>asterids</taxon>
        <taxon>lamiids</taxon>
        <taxon>Solanales</taxon>
        <taxon>Convolvulaceae</taxon>
        <taxon>Cuscuteae</taxon>
        <taxon>Cuscuta</taxon>
        <taxon>Cuscuta subgen. Grammica</taxon>
        <taxon>Cuscuta sect. Cleistogrammica</taxon>
    </lineage>
</organism>
<dbReference type="EMBL" id="OOIL02006606">
    <property type="protein sequence ID" value="VFQ98642.1"/>
    <property type="molecule type" value="Genomic_DNA"/>
</dbReference>
<evidence type="ECO:0000313" key="3">
    <source>
        <dbReference type="Proteomes" id="UP000595140"/>
    </source>
</evidence>
<dbReference type="Proteomes" id="UP000595140">
    <property type="component" value="Unassembled WGS sequence"/>
</dbReference>
<feature type="region of interest" description="Disordered" evidence="1">
    <location>
        <begin position="38"/>
        <end position="83"/>
    </location>
</feature>